<dbReference type="GO" id="GO:0043531">
    <property type="term" value="F:ADP binding"/>
    <property type="evidence" value="ECO:0007669"/>
    <property type="project" value="InterPro"/>
</dbReference>
<sequence length="861" mass="97122">MEPIRSTEHGREPDVPDTRELCLLSLDGGGVRGLSTLYILKIIMDRLNNERENDGNPPAKPCEYLTSSAVLAPAGRLSAIMLGRLEMSVDECIDAYSDLTAAVFAEKRHRFPVNFRGGVQSRFNSAKPEGAIRKAIRRSGASETDLFNDGTERGCRTFVCTIDRNTKDMVRLRSYKLPEEPNIRTTICEAALATSAATTFFDPVTIGNRTFADGGFGANNPVDEVEGEAGNIWCSDTDDLKPLVKCFVSIGTGDPGKKPFKDSMYKFLGETIVQIATETQETEKKFIARWAKHYGDKRYFRFNVEQGLQDIGLEEYTQKGVIESATESYLTHVRQKFQVRDCIQNLRLKHNRTGTSFGIVLEEYKDRCIIPTQTTNKKPLWNVPFAIKGRFVGQSSYLNRLEQNLFTQHQPPKVAITGLGGVGKTQIALELAYRTRAKHPNCSVLWIPAVNIESLLSAFVDIGQQFGVPGIKEKNADVEKLMQHYLSQDSAGQWLLIVDNVDDMNMWKNELKSYIPTSQRGCVVCTTRDEKVAVMIAGVNVIEVGKMEEEMAMQLLAKSLNDQDLMASRQNASKLLKEVTFLPLAIVQAAAYIIQNGLTLSQYDLLLGEQEEDVIDLLSEDFDDDRRYNSVKNPVATTWLISFEHIRQIDPLAADYLAFMSCINPKDIPQSLLPPGLSRKKEFDAIGTLKAYSFISKRAIDGAFEVHRLVHLSTRNWLRKNNEWLVWTDRTLERLLEVIPKGDHEMKKVWKAYLPHTQYILSSTAEEHTYGPRTRLVDKMAQCLMTEGRYKEASKAFSLVLGTLQQASGNDHSDTLNVMRDLALAYKDDGRWKDAEILLLRAMDLRIRVRGEDHPDLLSKY</sequence>
<dbReference type="Gene3D" id="1.25.40.10">
    <property type="entry name" value="Tetratricopeptide repeat domain"/>
    <property type="match status" value="1"/>
</dbReference>
<dbReference type="GO" id="GO:0016301">
    <property type="term" value="F:kinase activity"/>
    <property type="evidence" value="ECO:0007669"/>
    <property type="project" value="UniProtKB-KW"/>
</dbReference>
<dbReference type="Gene3D" id="3.40.1090.10">
    <property type="entry name" value="Cytosolic phospholipase A2 catalytic domain"/>
    <property type="match status" value="1"/>
</dbReference>
<evidence type="ECO:0000313" key="5">
    <source>
        <dbReference type="Proteomes" id="UP000799423"/>
    </source>
</evidence>
<dbReference type="Pfam" id="PF01734">
    <property type="entry name" value="Patatin"/>
    <property type="match status" value="1"/>
</dbReference>
<dbReference type="AlphaFoldDB" id="A0A6A7BAV4"/>
<feature type="short sequence motif" description="DGA/G" evidence="2">
    <location>
        <begin position="213"/>
        <end position="215"/>
    </location>
</feature>
<feature type="domain" description="PNPLA" evidence="3">
    <location>
        <begin position="24"/>
        <end position="226"/>
    </location>
</feature>
<dbReference type="InterPro" id="IPR002182">
    <property type="entry name" value="NB-ARC"/>
</dbReference>
<dbReference type="InterPro" id="IPR011990">
    <property type="entry name" value="TPR-like_helical_dom_sf"/>
</dbReference>
<keyword evidence="1" id="KW-0443">Lipid metabolism</keyword>
<dbReference type="InterPro" id="IPR053137">
    <property type="entry name" value="NLR-like"/>
</dbReference>
<name>A0A6A7BAV4_9PLEO</name>
<dbReference type="Pfam" id="PF00931">
    <property type="entry name" value="NB-ARC"/>
    <property type="match status" value="1"/>
</dbReference>
<dbReference type="OrthoDB" id="1658288at2759"/>
<dbReference type="Proteomes" id="UP000799423">
    <property type="component" value="Unassembled WGS sequence"/>
</dbReference>
<dbReference type="SUPFAM" id="SSF52151">
    <property type="entry name" value="FabD/lysophospholipase-like"/>
    <property type="match status" value="1"/>
</dbReference>
<accession>A0A6A7BAV4</accession>
<dbReference type="SUPFAM" id="SSF48452">
    <property type="entry name" value="TPR-like"/>
    <property type="match status" value="1"/>
</dbReference>
<evidence type="ECO:0000256" key="1">
    <source>
        <dbReference type="ARBA" id="ARBA00023098"/>
    </source>
</evidence>
<evidence type="ECO:0000256" key="2">
    <source>
        <dbReference type="PROSITE-ProRule" id="PRU01161"/>
    </source>
</evidence>
<evidence type="ECO:0000313" key="4">
    <source>
        <dbReference type="EMBL" id="KAF2852500.1"/>
    </source>
</evidence>
<dbReference type="EMBL" id="MU006298">
    <property type="protein sequence ID" value="KAF2852500.1"/>
    <property type="molecule type" value="Genomic_DNA"/>
</dbReference>
<keyword evidence="4" id="KW-0418">Kinase</keyword>
<dbReference type="InterPro" id="IPR016035">
    <property type="entry name" value="Acyl_Trfase/lysoPLipase"/>
</dbReference>
<keyword evidence="4" id="KW-0808">Transferase</keyword>
<keyword evidence="5" id="KW-1185">Reference proteome</keyword>
<gene>
    <name evidence="4" type="ORF">T440DRAFT_553390</name>
</gene>
<dbReference type="Pfam" id="PF13424">
    <property type="entry name" value="TPR_12"/>
    <property type="match status" value="1"/>
</dbReference>
<evidence type="ECO:0000259" key="3">
    <source>
        <dbReference type="PROSITE" id="PS51635"/>
    </source>
</evidence>
<dbReference type="InterPro" id="IPR027417">
    <property type="entry name" value="P-loop_NTPase"/>
</dbReference>
<dbReference type="PROSITE" id="PS51635">
    <property type="entry name" value="PNPLA"/>
    <property type="match status" value="1"/>
</dbReference>
<dbReference type="SUPFAM" id="SSF52540">
    <property type="entry name" value="P-loop containing nucleoside triphosphate hydrolases"/>
    <property type="match status" value="1"/>
</dbReference>
<dbReference type="CDD" id="cd07216">
    <property type="entry name" value="Pat17_PNPLA8_PNPLA9_like3"/>
    <property type="match status" value="1"/>
</dbReference>
<organism evidence="4 5">
    <name type="scientific">Plenodomus tracheiphilus IPT5</name>
    <dbReference type="NCBI Taxonomy" id="1408161"/>
    <lineage>
        <taxon>Eukaryota</taxon>
        <taxon>Fungi</taxon>
        <taxon>Dikarya</taxon>
        <taxon>Ascomycota</taxon>
        <taxon>Pezizomycotina</taxon>
        <taxon>Dothideomycetes</taxon>
        <taxon>Pleosporomycetidae</taxon>
        <taxon>Pleosporales</taxon>
        <taxon>Pleosporineae</taxon>
        <taxon>Leptosphaeriaceae</taxon>
        <taxon>Plenodomus</taxon>
    </lineage>
</organism>
<dbReference type="PANTHER" id="PTHR46082">
    <property type="entry name" value="ATP/GTP-BINDING PROTEIN-RELATED"/>
    <property type="match status" value="1"/>
</dbReference>
<dbReference type="GO" id="GO:0046486">
    <property type="term" value="P:glycerolipid metabolic process"/>
    <property type="evidence" value="ECO:0007669"/>
    <property type="project" value="UniProtKB-ARBA"/>
</dbReference>
<dbReference type="InterPro" id="IPR002641">
    <property type="entry name" value="PNPLA_dom"/>
</dbReference>
<dbReference type="PANTHER" id="PTHR46082:SF6">
    <property type="entry name" value="AAA+ ATPASE DOMAIN-CONTAINING PROTEIN-RELATED"/>
    <property type="match status" value="1"/>
</dbReference>
<reference evidence="4" key="1">
    <citation type="submission" date="2020-01" db="EMBL/GenBank/DDBJ databases">
        <authorList>
            <consortium name="DOE Joint Genome Institute"/>
            <person name="Haridas S."/>
            <person name="Albert R."/>
            <person name="Binder M."/>
            <person name="Bloem J."/>
            <person name="Labutti K."/>
            <person name="Salamov A."/>
            <person name="Andreopoulos B."/>
            <person name="Baker S.E."/>
            <person name="Barry K."/>
            <person name="Bills G."/>
            <person name="Bluhm B.H."/>
            <person name="Cannon C."/>
            <person name="Castanera R."/>
            <person name="Culley D.E."/>
            <person name="Daum C."/>
            <person name="Ezra D."/>
            <person name="Gonzalez J.B."/>
            <person name="Henrissat B."/>
            <person name="Kuo A."/>
            <person name="Liang C."/>
            <person name="Lipzen A."/>
            <person name="Lutzoni F."/>
            <person name="Magnuson J."/>
            <person name="Mondo S."/>
            <person name="Nolan M."/>
            <person name="Ohm R."/>
            <person name="Pangilinan J."/>
            <person name="Park H.-J."/>
            <person name="Ramirez L."/>
            <person name="Alfaro M."/>
            <person name="Sun H."/>
            <person name="Tritt A."/>
            <person name="Yoshinaga Y."/>
            <person name="Zwiers L.-H."/>
            <person name="Turgeon B.G."/>
            <person name="Goodwin S.B."/>
            <person name="Spatafora J.W."/>
            <person name="Crous P.W."/>
            <person name="Grigoriev I.V."/>
        </authorList>
    </citation>
    <scope>NUCLEOTIDE SEQUENCE</scope>
    <source>
        <strain evidence="4">IPT5</strain>
    </source>
</reference>
<dbReference type="Gene3D" id="3.40.50.300">
    <property type="entry name" value="P-loop containing nucleotide triphosphate hydrolases"/>
    <property type="match status" value="1"/>
</dbReference>
<protein>
    <submittedName>
        <fullName evidence="4">Kinase subdomain-containing protein</fullName>
    </submittedName>
</protein>
<proteinExistence type="predicted"/>
<feature type="short sequence motif" description="GXGXXG" evidence="2">
    <location>
        <begin position="28"/>
        <end position="33"/>
    </location>
</feature>
<comment type="caution">
    <text evidence="2">Lacks conserved residue(s) required for the propagation of feature annotation.</text>
</comment>